<organism evidence="9 10">
    <name type="scientific">Thermoclostridium stercorarium subsp. thermolacticum DSM 2910</name>
    <dbReference type="NCBI Taxonomy" id="1121336"/>
    <lineage>
        <taxon>Bacteria</taxon>
        <taxon>Bacillati</taxon>
        <taxon>Bacillota</taxon>
        <taxon>Clostridia</taxon>
        <taxon>Eubacteriales</taxon>
        <taxon>Oscillospiraceae</taxon>
        <taxon>Thermoclostridium</taxon>
    </lineage>
</organism>
<gene>
    <name evidence="9" type="ORF">CSTERTH_05360</name>
</gene>
<dbReference type="CDD" id="cd06261">
    <property type="entry name" value="TM_PBP2"/>
    <property type="match status" value="1"/>
</dbReference>
<evidence type="ECO:0000256" key="7">
    <source>
        <dbReference type="RuleBase" id="RU363032"/>
    </source>
</evidence>
<dbReference type="AlphaFoldDB" id="A0A1B1YGW0"/>
<accession>A0A1B1YGW0</accession>
<comment type="subcellular location">
    <subcellularLocation>
        <location evidence="1 7">Cell membrane</location>
        <topology evidence="1 7">Multi-pass membrane protein</topology>
    </subcellularLocation>
</comment>
<keyword evidence="3" id="KW-1003">Cell membrane</keyword>
<feature type="transmembrane region" description="Helical" evidence="7">
    <location>
        <begin position="26"/>
        <end position="49"/>
    </location>
</feature>
<dbReference type="Gene3D" id="1.10.3720.10">
    <property type="entry name" value="MetI-like"/>
    <property type="match status" value="1"/>
</dbReference>
<feature type="domain" description="ABC transmembrane type-1" evidence="8">
    <location>
        <begin position="92"/>
        <end position="307"/>
    </location>
</feature>
<reference evidence="9 10" key="1">
    <citation type="submission" date="2016-02" db="EMBL/GenBank/DDBJ databases">
        <title>Comparison of Clostridium stercorarium subspecies using comparative genomics and transcriptomics.</title>
        <authorList>
            <person name="Schellenberg J."/>
            <person name="Thallinger G."/>
            <person name="Levin D.B."/>
            <person name="Zhang X."/>
            <person name="Alvare G."/>
            <person name="Fristensky B."/>
            <person name="Sparling R."/>
        </authorList>
    </citation>
    <scope>NUCLEOTIDE SEQUENCE [LARGE SCALE GENOMIC DNA]</scope>
    <source>
        <strain evidence="9 10">DSM 2910</strain>
    </source>
</reference>
<keyword evidence="5 7" id="KW-1133">Transmembrane helix</keyword>
<dbReference type="GO" id="GO:0005886">
    <property type="term" value="C:plasma membrane"/>
    <property type="evidence" value="ECO:0007669"/>
    <property type="project" value="UniProtKB-SubCell"/>
</dbReference>
<feature type="transmembrane region" description="Helical" evidence="7">
    <location>
        <begin position="127"/>
        <end position="148"/>
    </location>
</feature>
<feature type="transmembrane region" description="Helical" evidence="7">
    <location>
        <begin position="217"/>
        <end position="244"/>
    </location>
</feature>
<dbReference type="Proteomes" id="UP000092971">
    <property type="component" value="Chromosome"/>
</dbReference>
<dbReference type="InterPro" id="IPR035906">
    <property type="entry name" value="MetI-like_sf"/>
</dbReference>
<name>A0A1B1YGW0_THEST</name>
<feature type="transmembrane region" description="Helical" evidence="7">
    <location>
        <begin position="92"/>
        <end position="115"/>
    </location>
</feature>
<comment type="similarity">
    <text evidence="7">Belongs to the binding-protein-dependent transport system permease family.</text>
</comment>
<evidence type="ECO:0000256" key="4">
    <source>
        <dbReference type="ARBA" id="ARBA00022692"/>
    </source>
</evidence>
<dbReference type="PANTHER" id="PTHR43744">
    <property type="entry name" value="ABC TRANSPORTER PERMEASE PROTEIN MG189-RELATED-RELATED"/>
    <property type="match status" value="1"/>
</dbReference>
<evidence type="ECO:0000256" key="5">
    <source>
        <dbReference type="ARBA" id="ARBA00022989"/>
    </source>
</evidence>
<dbReference type="SUPFAM" id="SSF161098">
    <property type="entry name" value="MetI-like"/>
    <property type="match status" value="1"/>
</dbReference>
<dbReference type="PROSITE" id="PS50928">
    <property type="entry name" value="ABC_TM1"/>
    <property type="match status" value="1"/>
</dbReference>
<protein>
    <submittedName>
        <fullName evidence="9">ABC transporter permease</fullName>
    </submittedName>
</protein>
<dbReference type="OrthoDB" id="9787837at2"/>
<evidence type="ECO:0000256" key="6">
    <source>
        <dbReference type="ARBA" id="ARBA00023136"/>
    </source>
</evidence>
<keyword evidence="4 7" id="KW-0812">Transmembrane</keyword>
<evidence type="ECO:0000256" key="1">
    <source>
        <dbReference type="ARBA" id="ARBA00004651"/>
    </source>
</evidence>
<feature type="transmembrane region" description="Helical" evidence="7">
    <location>
        <begin position="288"/>
        <end position="308"/>
    </location>
</feature>
<evidence type="ECO:0000256" key="3">
    <source>
        <dbReference type="ARBA" id="ARBA00022475"/>
    </source>
</evidence>
<dbReference type="InterPro" id="IPR000515">
    <property type="entry name" value="MetI-like"/>
</dbReference>
<keyword evidence="2 7" id="KW-0813">Transport</keyword>
<evidence type="ECO:0000313" key="9">
    <source>
        <dbReference type="EMBL" id="ANW99989.1"/>
    </source>
</evidence>
<keyword evidence="6 7" id="KW-0472">Membrane</keyword>
<dbReference type="EMBL" id="CP014672">
    <property type="protein sequence ID" value="ANW99989.1"/>
    <property type="molecule type" value="Genomic_DNA"/>
</dbReference>
<proteinExistence type="inferred from homology"/>
<evidence type="ECO:0000256" key="2">
    <source>
        <dbReference type="ARBA" id="ARBA00022448"/>
    </source>
</evidence>
<dbReference type="Pfam" id="PF00528">
    <property type="entry name" value="BPD_transp_1"/>
    <property type="match status" value="1"/>
</dbReference>
<dbReference type="PANTHER" id="PTHR43744:SF6">
    <property type="entry name" value="ABC TRANSPORTER PERMEASE PROTEIN YESQ-RELATED"/>
    <property type="match status" value="1"/>
</dbReference>
<dbReference type="GO" id="GO:0055085">
    <property type="term" value="P:transmembrane transport"/>
    <property type="evidence" value="ECO:0007669"/>
    <property type="project" value="InterPro"/>
</dbReference>
<evidence type="ECO:0000259" key="8">
    <source>
        <dbReference type="PROSITE" id="PS50928"/>
    </source>
</evidence>
<sequence length="323" mass="36762">MVYYRKINEKVHDVTFRSGAFGRVKLVLFSVFRAVIIIGMSYIILGPVINIVSNSFFSGSDVYNPSVFMIPLNPTLENYRRAFVRLDYFRTLGYTLVYIVTITLIQIFVCSMVGYGFARFDFPLKKLLFGCVIVTIVLPAHVIMLPLYQHFRKWDVLGIIEAVTGEAANLLSSETPMYLMTLFGTGLRSGLFIYIFRQFFRGLPKEIEEAAFIDGAGPWYTYFAIMLANAMPAVITVAVFSMVWQYNDMFYARLFSMPTSHILTFRLSTLQATVEFADQVKDPLISQLAVYAGITLVLLPILFIYFTLQKYFVEGIERSGIVG</sequence>
<evidence type="ECO:0000313" key="10">
    <source>
        <dbReference type="Proteomes" id="UP000092971"/>
    </source>
</evidence>
<feature type="transmembrane region" description="Helical" evidence="7">
    <location>
        <begin position="177"/>
        <end position="196"/>
    </location>
</feature>